<keyword evidence="3" id="KW-0560">Oxidoreductase</keyword>
<dbReference type="PANTHER" id="PTHR24320:SF282">
    <property type="entry name" value="WW DOMAIN-CONTAINING OXIDOREDUCTASE"/>
    <property type="match status" value="1"/>
</dbReference>
<dbReference type="GO" id="GO:0016491">
    <property type="term" value="F:oxidoreductase activity"/>
    <property type="evidence" value="ECO:0007669"/>
    <property type="project" value="UniProtKB-KW"/>
</dbReference>
<dbReference type="InterPro" id="IPR036291">
    <property type="entry name" value="NAD(P)-bd_dom_sf"/>
</dbReference>
<evidence type="ECO:0000256" key="3">
    <source>
        <dbReference type="ARBA" id="ARBA00023002"/>
    </source>
</evidence>
<dbReference type="Pfam" id="PF00106">
    <property type="entry name" value="adh_short"/>
    <property type="match status" value="1"/>
</dbReference>
<keyword evidence="5" id="KW-1185">Reference proteome</keyword>
<reference evidence="4" key="1">
    <citation type="journal article" date="2020" name="bioRxiv">
        <title>Genomic and phenotypic heterogeneity of clinical isolates of the human pathogens Aspergillus fumigatus, Aspergillus lentulus and Aspergillus fumigatiaffinis.</title>
        <authorList>
            <person name="dos Santos R.A.C."/>
            <person name="Steenwyk J.L."/>
            <person name="Rivero-Menendez O."/>
            <person name="Mead M.E."/>
            <person name="Silva L.P."/>
            <person name="Bastos R.W."/>
            <person name="Alastruey-Izquierdo A."/>
            <person name="Goldman G.H."/>
            <person name="Rokas A."/>
        </authorList>
    </citation>
    <scope>NUCLEOTIDE SEQUENCE</scope>
    <source>
        <strain evidence="4">CNM-CM6805</strain>
    </source>
</reference>
<evidence type="ECO:0008006" key="6">
    <source>
        <dbReference type="Google" id="ProtNLM"/>
    </source>
</evidence>
<comment type="similarity">
    <text evidence="1">Belongs to the short-chain dehydrogenases/reductases (SDR) family.</text>
</comment>
<evidence type="ECO:0000313" key="5">
    <source>
        <dbReference type="Proteomes" id="UP000653565"/>
    </source>
</evidence>
<accession>A0A8H4H6A1</accession>
<gene>
    <name evidence="4" type="ORF">CNMCM6805_007204</name>
</gene>
<comment type="caution">
    <text evidence="4">The sequence shown here is derived from an EMBL/GenBank/DDBJ whole genome shotgun (WGS) entry which is preliminary data.</text>
</comment>
<name>A0A8H4H6A1_9EURO</name>
<proteinExistence type="inferred from homology"/>
<dbReference type="Gene3D" id="3.40.50.720">
    <property type="entry name" value="NAD(P)-binding Rossmann-like Domain"/>
    <property type="match status" value="1"/>
</dbReference>
<evidence type="ECO:0000313" key="4">
    <source>
        <dbReference type="EMBL" id="KAF4236809.1"/>
    </source>
</evidence>
<protein>
    <recommendedName>
        <fullName evidence="6">Short-chain dehydrogenase</fullName>
    </recommendedName>
</protein>
<evidence type="ECO:0000256" key="1">
    <source>
        <dbReference type="ARBA" id="ARBA00006484"/>
    </source>
</evidence>
<dbReference type="OrthoDB" id="191139at2759"/>
<dbReference type="SUPFAM" id="SSF51735">
    <property type="entry name" value="NAD(P)-binding Rossmann-fold domains"/>
    <property type="match status" value="1"/>
</dbReference>
<dbReference type="PANTHER" id="PTHR24320">
    <property type="entry name" value="RETINOL DEHYDROGENASE"/>
    <property type="match status" value="1"/>
</dbReference>
<dbReference type="InterPro" id="IPR002347">
    <property type="entry name" value="SDR_fam"/>
</dbReference>
<dbReference type="Proteomes" id="UP000653565">
    <property type="component" value="Unassembled WGS sequence"/>
</dbReference>
<dbReference type="AlphaFoldDB" id="A0A8H4H6A1"/>
<sequence length="197" mass="21456">MSNIWDMIRVVVFGSNNDASRTGAPAFNPAQDIPSMAGKVIFITGAAGDLGRQTAIELARYGRPSRIYIADLPRNDDAKQALIRQIDDEAYGDSMSPTLETAGATSTTEIRFLDLDLASFDSVRKCAQQFAAQEQHLDILILNAGIIRVPPATTPEGYEIHFGVNYLGHALLARLLMPMLLRTTQREPGADARVVVV</sequence>
<keyword evidence="2" id="KW-0521">NADP</keyword>
<reference evidence="4" key="2">
    <citation type="submission" date="2020-04" db="EMBL/GenBank/DDBJ databases">
        <authorList>
            <person name="Santos R.A.C."/>
            <person name="Steenwyk J.L."/>
            <person name="Rivero-Menendez O."/>
            <person name="Mead M.E."/>
            <person name="Silva L.P."/>
            <person name="Bastos R.W."/>
            <person name="Alastruey-Izquierdo A."/>
            <person name="Goldman G.H."/>
            <person name="Rokas A."/>
        </authorList>
    </citation>
    <scope>NUCLEOTIDE SEQUENCE</scope>
    <source>
        <strain evidence="4">CNM-CM6805</strain>
    </source>
</reference>
<organism evidence="4 5">
    <name type="scientific">Aspergillus fumigatiaffinis</name>
    <dbReference type="NCBI Taxonomy" id="340414"/>
    <lineage>
        <taxon>Eukaryota</taxon>
        <taxon>Fungi</taxon>
        <taxon>Dikarya</taxon>
        <taxon>Ascomycota</taxon>
        <taxon>Pezizomycotina</taxon>
        <taxon>Eurotiomycetes</taxon>
        <taxon>Eurotiomycetidae</taxon>
        <taxon>Eurotiales</taxon>
        <taxon>Aspergillaceae</taxon>
        <taxon>Aspergillus</taxon>
        <taxon>Aspergillus subgen. Fumigati</taxon>
    </lineage>
</organism>
<dbReference type="EMBL" id="JAAAPX010000049">
    <property type="protein sequence ID" value="KAF4236809.1"/>
    <property type="molecule type" value="Genomic_DNA"/>
</dbReference>
<evidence type="ECO:0000256" key="2">
    <source>
        <dbReference type="ARBA" id="ARBA00022857"/>
    </source>
</evidence>